<feature type="transmembrane region" description="Helical" evidence="1">
    <location>
        <begin position="109"/>
        <end position="129"/>
    </location>
</feature>
<dbReference type="RefSeq" id="WP_274924228.1">
    <property type="nucleotide sequence ID" value="NZ_JAKELO010000002.1"/>
</dbReference>
<keyword evidence="1" id="KW-0472">Membrane</keyword>
<dbReference type="Proteomes" id="UP001143747">
    <property type="component" value="Unassembled WGS sequence"/>
</dbReference>
<dbReference type="AlphaFoldDB" id="A0A9Q4KP23"/>
<evidence type="ECO:0000313" key="2">
    <source>
        <dbReference type="EMBL" id="MDE4907580.1"/>
    </source>
</evidence>
<protein>
    <submittedName>
        <fullName evidence="2">Uncharacterized protein</fullName>
    </submittedName>
</protein>
<feature type="transmembrane region" description="Helical" evidence="1">
    <location>
        <begin position="135"/>
        <end position="155"/>
    </location>
</feature>
<gene>
    <name evidence="2" type="ORF">L0665_02995</name>
</gene>
<proteinExistence type="predicted"/>
<accession>A0A9Q4KP23</accession>
<sequence length="178" mass="19265">MNPDTPYRRGWTLAGLVVLILCLPVSVYVIGSMLGAGVQFPLFRYQETYMGANVITIFRDLQYVLEGTITGRSALMPVLWVAGVVSGIAGIVSVAIPSRMQRMYSPRRGGICIMGSGLLYLLALIAQYGPSFSSSGGFAIPVGVPVLFVAGWLVWSDSLFRFDETDESVPEESQDNSS</sequence>
<comment type="caution">
    <text evidence="2">The sequence shown here is derived from an EMBL/GenBank/DDBJ whole genome shotgun (WGS) entry which is preliminary data.</text>
</comment>
<evidence type="ECO:0000256" key="1">
    <source>
        <dbReference type="SAM" id="Phobius"/>
    </source>
</evidence>
<reference evidence="2" key="1">
    <citation type="submission" date="2022-01" db="EMBL/GenBank/DDBJ databases">
        <title>Draft genome of Methanogenium marinum DSM 15558.</title>
        <authorList>
            <person name="Chen S.-C."/>
            <person name="You Y.-T."/>
        </authorList>
    </citation>
    <scope>NUCLEOTIDE SEQUENCE</scope>
    <source>
        <strain evidence="2">DSM 15558</strain>
    </source>
</reference>
<name>A0A9Q4KP23_9EURY</name>
<dbReference type="EMBL" id="JAKELO010000002">
    <property type="protein sequence ID" value="MDE4907580.1"/>
    <property type="molecule type" value="Genomic_DNA"/>
</dbReference>
<keyword evidence="1" id="KW-1133">Transmembrane helix</keyword>
<feature type="transmembrane region" description="Helical" evidence="1">
    <location>
        <begin position="12"/>
        <end position="34"/>
    </location>
</feature>
<organism evidence="2 3">
    <name type="scientific">Methanogenium marinum</name>
    <dbReference type="NCBI Taxonomy" id="348610"/>
    <lineage>
        <taxon>Archaea</taxon>
        <taxon>Methanobacteriati</taxon>
        <taxon>Methanobacteriota</taxon>
        <taxon>Stenosarchaea group</taxon>
        <taxon>Methanomicrobia</taxon>
        <taxon>Methanomicrobiales</taxon>
        <taxon>Methanomicrobiaceae</taxon>
        <taxon>Methanogenium</taxon>
    </lineage>
</organism>
<evidence type="ECO:0000313" key="3">
    <source>
        <dbReference type="Proteomes" id="UP001143747"/>
    </source>
</evidence>
<keyword evidence="3" id="KW-1185">Reference proteome</keyword>
<feature type="transmembrane region" description="Helical" evidence="1">
    <location>
        <begin position="78"/>
        <end position="97"/>
    </location>
</feature>
<keyword evidence="1" id="KW-0812">Transmembrane</keyword>